<evidence type="ECO:0000256" key="1">
    <source>
        <dbReference type="SAM" id="SignalP"/>
    </source>
</evidence>
<dbReference type="EMBL" id="JADYXP020000006">
    <property type="protein sequence ID" value="KAL0122424.1"/>
    <property type="molecule type" value="Genomic_DNA"/>
</dbReference>
<feature type="chain" id="PRO_5043677150" evidence="1">
    <location>
        <begin position="28"/>
        <end position="117"/>
    </location>
</feature>
<dbReference type="AlphaFoldDB" id="A0AAW2G2M1"/>
<reference evidence="2 3" key="1">
    <citation type="submission" date="2023-03" db="EMBL/GenBank/DDBJ databases">
        <title>High recombination rates correlate with genetic variation in Cardiocondyla obscurior ants.</title>
        <authorList>
            <person name="Errbii M."/>
        </authorList>
    </citation>
    <scope>NUCLEOTIDE SEQUENCE [LARGE SCALE GENOMIC DNA]</scope>
    <source>
        <strain evidence="2">Alpha-2009</strain>
        <tissue evidence="2">Whole body</tissue>
    </source>
</reference>
<dbReference type="Proteomes" id="UP001430953">
    <property type="component" value="Unassembled WGS sequence"/>
</dbReference>
<comment type="caution">
    <text evidence="2">The sequence shown here is derived from an EMBL/GenBank/DDBJ whole genome shotgun (WGS) entry which is preliminary data.</text>
</comment>
<keyword evidence="1" id="KW-0732">Signal</keyword>
<evidence type="ECO:0000313" key="2">
    <source>
        <dbReference type="EMBL" id="KAL0122424.1"/>
    </source>
</evidence>
<name>A0AAW2G2M1_9HYME</name>
<protein>
    <submittedName>
        <fullName evidence="2">Uncharacterized protein</fullName>
    </submittedName>
</protein>
<gene>
    <name evidence="2" type="ORF">PUN28_007269</name>
</gene>
<accession>A0AAW2G2M1</accession>
<feature type="signal peptide" evidence="1">
    <location>
        <begin position="1"/>
        <end position="27"/>
    </location>
</feature>
<evidence type="ECO:0000313" key="3">
    <source>
        <dbReference type="Proteomes" id="UP001430953"/>
    </source>
</evidence>
<organism evidence="2 3">
    <name type="scientific">Cardiocondyla obscurior</name>
    <dbReference type="NCBI Taxonomy" id="286306"/>
    <lineage>
        <taxon>Eukaryota</taxon>
        <taxon>Metazoa</taxon>
        <taxon>Ecdysozoa</taxon>
        <taxon>Arthropoda</taxon>
        <taxon>Hexapoda</taxon>
        <taxon>Insecta</taxon>
        <taxon>Pterygota</taxon>
        <taxon>Neoptera</taxon>
        <taxon>Endopterygota</taxon>
        <taxon>Hymenoptera</taxon>
        <taxon>Apocrita</taxon>
        <taxon>Aculeata</taxon>
        <taxon>Formicoidea</taxon>
        <taxon>Formicidae</taxon>
        <taxon>Myrmicinae</taxon>
        <taxon>Cardiocondyla</taxon>
    </lineage>
</organism>
<proteinExistence type="predicted"/>
<sequence>MSGTPTKLDIFFLSVFVVCTISLVANAARISSVYKPEKLSTSYQPNILKKRSSFEGKAPKGERFGKINRGFEKIIDFVNVLGQMDNFVYDRTKNIIRKLNAIYDIDENERYRDAHST</sequence>
<keyword evidence="3" id="KW-1185">Reference proteome</keyword>